<sequence>MAGIVRLGHGQDFPPTSEALDYPNGLLAAGGDLSPERLLAAYRRGIFPWYEAPQPVLWWTPDPRSVLFVDELHIARSLRKTLRRGGLQLAVDQRFEKVMQACAEPRDGVEGTWIGADMLRAYTQLHYLGIAHSIEVLDHDGALVGGLYGISLGRVFFGESMFSRIPSASRIALVALAYILRRGGGVLIDCQVESAHMNTMGARTISRLDFEKTLAHTIDATLNPATWALPATCGDLLP</sequence>
<comment type="catalytic activity">
    <reaction evidence="7 15">
        <text>N-terminal L-lysyl-[protein] + L-leucyl-tRNA(Leu) = N-terminal L-leucyl-L-lysyl-[protein] + tRNA(Leu) + H(+)</text>
        <dbReference type="Rhea" id="RHEA:12340"/>
        <dbReference type="Rhea" id="RHEA-COMP:9613"/>
        <dbReference type="Rhea" id="RHEA-COMP:9622"/>
        <dbReference type="Rhea" id="RHEA-COMP:12670"/>
        <dbReference type="Rhea" id="RHEA-COMP:12671"/>
        <dbReference type="ChEBI" id="CHEBI:15378"/>
        <dbReference type="ChEBI" id="CHEBI:65249"/>
        <dbReference type="ChEBI" id="CHEBI:78442"/>
        <dbReference type="ChEBI" id="CHEBI:78494"/>
        <dbReference type="ChEBI" id="CHEBI:133043"/>
        <dbReference type="EC" id="2.3.2.6"/>
    </reaction>
</comment>
<gene>
    <name evidence="15" type="primary">aat</name>
    <name evidence="16" type="ORF">CWI75_09705</name>
</gene>
<dbReference type="Gene3D" id="3.40.630.70">
    <property type="entry name" value="Leucyl/phenylalanyl-tRNA-protein transferase, C-terminal domain"/>
    <property type="match status" value="1"/>
</dbReference>
<dbReference type="InterPro" id="IPR042221">
    <property type="entry name" value="Leu/Phe-tRNA_Trfase_N"/>
</dbReference>
<evidence type="ECO:0000313" key="17">
    <source>
        <dbReference type="Proteomes" id="UP000234845"/>
    </source>
</evidence>
<dbReference type="AlphaFoldDB" id="A0A2N5Y367"/>
<evidence type="ECO:0000313" key="16">
    <source>
        <dbReference type="EMBL" id="PLW82828.1"/>
    </source>
</evidence>
<comment type="catalytic activity">
    <reaction evidence="6 15">
        <text>N-terminal L-arginyl-[protein] + L-leucyl-tRNA(Leu) = N-terminal L-leucyl-L-arginyl-[protein] + tRNA(Leu) + H(+)</text>
        <dbReference type="Rhea" id="RHEA:50416"/>
        <dbReference type="Rhea" id="RHEA-COMP:9613"/>
        <dbReference type="Rhea" id="RHEA-COMP:9622"/>
        <dbReference type="Rhea" id="RHEA-COMP:12672"/>
        <dbReference type="Rhea" id="RHEA-COMP:12673"/>
        <dbReference type="ChEBI" id="CHEBI:15378"/>
        <dbReference type="ChEBI" id="CHEBI:64719"/>
        <dbReference type="ChEBI" id="CHEBI:78442"/>
        <dbReference type="ChEBI" id="CHEBI:78494"/>
        <dbReference type="ChEBI" id="CHEBI:133044"/>
        <dbReference type="EC" id="2.3.2.6"/>
    </reaction>
</comment>
<evidence type="ECO:0000256" key="6">
    <source>
        <dbReference type="ARBA" id="ARBA00050652"/>
    </source>
</evidence>
<name>A0A2N5Y367_9GAMM</name>
<keyword evidence="17" id="KW-1185">Reference proteome</keyword>
<evidence type="ECO:0000256" key="12">
    <source>
        <dbReference type="ARBA" id="ARBA00077136"/>
    </source>
</evidence>
<reference evidence="17" key="1">
    <citation type="submission" date="2017-11" db="EMBL/GenBank/DDBJ databases">
        <title>The draft genome sequence of Chromatocurvus sp. F02.</title>
        <authorList>
            <person name="Du Z.-J."/>
            <person name="Chang Y.-Q."/>
        </authorList>
    </citation>
    <scope>NUCLEOTIDE SEQUENCE [LARGE SCALE GENOMIC DNA]</scope>
    <source>
        <strain evidence="17">F02</strain>
    </source>
</reference>
<keyword evidence="4 15" id="KW-0012">Acyltransferase</keyword>
<evidence type="ECO:0000256" key="1">
    <source>
        <dbReference type="ARBA" id="ARBA00004496"/>
    </source>
</evidence>
<proteinExistence type="inferred from homology"/>
<dbReference type="GO" id="GO:0005737">
    <property type="term" value="C:cytoplasm"/>
    <property type="evidence" value="ECO:0007669"/>
    <property type="project" value="UniProtKB-SubCell"/>
</dbReference>
<dbReference type="PANTHER" id="PTHR30098:SF2">
    <property type="entry name" value="LEUCYL_PHENYLALANYL-TRNA--PROTEIN TRANSFERASE"/>
    <property type="match status" value="1"/>
</dbReference>
<dbReference type="InterPro" id="IPR042203">
    <property type="entry name" value="Leu/Phe-tRNA_Trfase_C"/>
</dbReference>
<evidence type="ECO:0000256" key="11">
    <source>
        <dbReference type="ARBA" id="ARBA00074372"/>
    </source>
</evidence>
<comment type="similarity">
    <text evidence="9 15">Belongs to the L/F-transferase family.</text>
</comment>
<keyword evidence="2 15" id="KW-0963">Cytoplasm</keyword>
<evidence type="ECO:0000256" key="9">
    <source>
        <dbReference type="ARBA" id="ARBA00061535"/>
    </source>
</evidence>
<dbReference type="SUPFAM" id="SSF55729">
    <property type="entry name" value="Acyl-CoA N-acyltransferases (Nat)"/>
    <property type="match status" value="1"/>
</dbReference>
<dbReference type="EMBL" id="PKLZ01000007">
    <property type="protein sequence ID" value="PLW82828.1"/>
    <property type="molecule type" value="Genomic_DNA"/>
</dbReference>
<dbReference type="GO" id="GO:0008914">
    <property type="term" value="F:leucyl-tRNA--protein transferase activity"/>
    <property type="evidence" value="ECO:0007669"/>
    <property type="project" value="UniProtKB-UniRule"/>
</dbReference>
<evidence type="ECO:0000256" key="3">
    <source>
        <dbReference type="ARBA" id="ARBA00022679"/>
    </source>
</evidence>
<dbReference type="EC" id="2.3.2.6" evidence="10 15"/>
<evidence type="ECO:0000256" key="5">
    <source>
        <dbReference type="ARBA" id="ARBA00050607"/>
    </source>
</evidence>
<comment type="subcellular location">
    <subcellularLocation>
        <location evidence="1 15">Cytoplasm</location>
    </subcellularLocation>
</comment>
<evidence type="ECO:0000256" key="7">
    <source>
        <dbReference type="ARBA" id="ARBA00051538"/>
    </source>
</evidence>
<comment type="caution">
    <text evidence="16">The sequence shown here is derived from an EMBL/GenBank/DDBJ whole genome shotgun (WGS) entry which is preliminary data.</text>
</comment>
<dbReference type="Proteomes" id="UP000234845">
    <property type="component" value="Unassembled WGS sequence"/>
</dbReference>
<evidence type="ECO:0000256" key="2">
    <source>
        <dbReference type="ARBA" id="ARBA00022490"/>
    </source>
</evidence>
<dbReference type="NCBIfam" id="TIGR00667">
    <property type="entry name" value="aat"/>
    <property type="match status" value="1"/>
</dbReference>
<evidence type="ECO:0000256" key="10">
    <source>
        <dbReference type="ARBA" id="ARBA00066767"/>
    </source>
</evidence>
<dbReference type="GO" id="GO:0030163">
    <property type="term" value="P:protein catabolic process"/>
    <property type="evidence" value="ECO:0007669"/>
    <property type="project" value="UniProtKB-UniRule"/>
</dbReference>
<evidence type="ECO:0000256" key="4">
    <source>
        <dbReference type="ARBA" id="ARBA00023315"/>
    </source>
</evidence>
<comment type="function">
    <text evidence="8 15">Functions in the N-end rule pathway of protein degradation where it conjugates Leu, Phe and, less efficiently, Met from aminoacyl-tRNAs to the N-termini of proteins containing an N-terminal arginine or lysine.</text>
</comment>
<organism evidence="16 17">
    <name type="scientific">Kineobactrum sediminis</name>
    <dbReference type="NCBI Taxonomy" id="1905677"/>
    <lineage>
        <taxon>Bacteria</taxon>
        <taxon>Pseudomonadati</taxon>
        <taxon>Pseudomonadota</taxon>
        <taxon>Gammaproteobacteria</taxon>
        <taxon>Cellvibrionales</taxon>
        <taxon>Halieaceae</taxon>
        <taxon>Kineobactrum</taxon>
    </lineage>
</organism>
<dbReference type="OrthoDB" id="9790282at2"/>
<dbReference type="HAMAP" id="MF_00688">
    <property type="entry name" value="Leu_Phe_trans"/>
    <property type="match status" value="1"/>
</dbReference>
<evidence type="ECO:0000256" key="15">
    <source>
        <dbReference type="HAMAP-Rule" id="MF_00688"/>
    </source>
</evidence>
<protein>
    <recommendedName>
        <fullName evidence="11 15">Leucyl/phenylalanyl-tRNA--protein transferase</fullName>
        <ecNumber evidence="10 15">2.3.2.6</ecNumber>
    </recommendedName>
    <alternativeName>
        <fullName evidence="12 15">L/F-transferase</fullName>
    </alternativeName>
    <alternativeName>
        <fullName evidence="13 15">Leucyltransferase</fullName>
    </alternativeName>
    <alternativeName>
        <fullName evidence="14 15">Phenyalanyltransferase</fullName>
    </alternativeName>
</protein>
<dbReference type="InterPro" id="IPR004616">
    <property type="entry name" value="Leu/Phe-tRNA_Trfase"/>
</dbReference>
<accession>A0A2N5Y367</accession>
<dbReference type="Gene3D" id="3.30.70.3550">
    <property type="entry name" value="Leucyl/phenylalanyl-tRNA-protein transferase, N-terminal domain"/>
    <property type="match status" value="1"/>
</dbReference>
<dbReference type="RefSeq" id="WP_101521293.1">
    <property type="nucleotide sequence ID" value="NZ_PKLZ01000007.1"/>
</dbReference>
<comment type="catalytic activity">
    <reaction evidence="5 15">
        <text>L-phenylalanyl-tRNA(Phe) + an N-terminal L-alpha-aminoacyl-[protein] = an N-terminal L-phenylalanyl-L-alpha-aminoacyl-[protein] + tRNA(Phe)</text>
        <dbReference type="Rhea" id="RHEA:43632"/>
        <dbReference type="Rhea" id="RHEA-COMP:9668"/>
        <dbReference type="Rhea" id="RHEA-COMP:9699"/>
        <dbReference type="Rhea" id="RHEA-COMP:10636"/>
        <dbReference type="Rhea" id="RHEA-COMP:10637"/>
        <dbReference type="ChEBI" id="CHEBI:78442"/>
        <dbReference type="ChEBI" id="CHEBI:78531"/>
        <dbReference type="ChEBI" id="CHEBI:78597"/>
        <dbReference type="ChEBI" id="CHEBI:83561"/>
        <dbReference type="EC" id="2.3.2.6"/>
    </reaction>
</comment>
<dbReference type="Pfam" id="PF03588">
    <property type="entry name" value="Leu_Phe_trans"/>
    <property type="match status" value="1"/>
</dbReference>
<evidence type="ECO:0000256" key="8">
    <source>
        <dbReference type="ARBA" id="ARBA00054043"/>
    </source>
</evidence>
<dbReference type="FunFam" id="3.30.70.3550:FF:000001">
    <property type="entry name" value="Leucyl/phenylalanyl-tRNA--protein transferase"/>
    <property type="match status" value="1"/>
</dbReference>
<evidence type="ECO:0000256" key="14">
    <source>
        <dbReference type="ARBA" id="ARBA00083640"/>
    </source>
</evidence>
<keyword evidence="3 15" id="KW-0808">Transferase</keyword>
<dbReference type="InterPro" id="IPR016181">
    <property type="entry name" value="Acyl_CoA_acyltransferase"/>
</dbReference>
<dbReference type="PANTHER" id="PTHR30098">
    <property type="entry name" value="LEUCYL/PHENYLALANYL-TRNA--PROTEIN TRANSFERASE"/>
    <property type="match status" value="1"/>
</dbReference>
<evidence type="ECO:0000256" key="13">
    <source>
        <dbReference type="ARBA" id="ARBA00077165"/>
    </source>
</evidence>